<dbReference type="Pfam" id="PF07715">
    <property type="entry name" value="Plug"/>
    <property type="match status" value="1"/>
</dbReference>
<sequence length="603" mass="65364">MKALFFLGALTAPVVALAQPPAPTALDPIVVTATGQPTALGDTLAPLLILTREDIVRAQATDLAELLRFFAGIELGRNGGPGAVTSLFVRGGESNHTLILIDGVRMNPATAGGGAVQNIPPEMIERIEIVKGPRATLYGSDAIAGVVNVITRRATRSTTADLSLRAGSDATREANVYGAWGSDRGGISLQAQHLRTDGFPALAGQSEDTGYDRTSLNLGSHWRVGSVNLGARIWDSAGTAEYYGFDPTDFSRVVVEQDYRNQVAAVDATLPVDERLQVQLRVSRMQDDIEQRQSSDYVETVRLGTDAELVWRGNSQRISGSVGVVREDVEALSFGSAIDERRDITTVRLQDELNLGRHRAVAGASWSEYDGFGSRWDGSVDYGFDVTDSARLVASAGTGFRAPDATDRFGFGGNPELDPERARNFELGWQQGFGQIHRVDLRLFRSDVNDLINLSCDENFNCTAVNVDRYRNEGIELGYHLRADAWSATLTGLIQDPVDRTQQRPLLRRSKRSVALRVHRDFGRWDAGFDLLGSGERPDISADTAAPVTAPGYALLNLQAGVRLGSSVELRLRAENVLDKEYQTAAGFNQADASIYVGLRASL</sequence>
<evidence type="ECO:0000259" key="13">
    <source>
        <dbReference type="Pfam" id="PF00593"/>
    </source>
</evidence>
<keyword evidence="15" id="KW-0675">Receptor</keyword>
<evidence type="ECO:0000256" key="1">
    <source>
        <dbReference type="ARBA" id="ARBA00004571"/>
    </source>
</evidence>
<dbReference type="InterPro" id="IPR039426">
    <property type="entry name" value="TonB-dep_rcpt-like"/>
</dbReference>
<evidence type="ECO:0000256" key="7">
    <source>
        <dbReference type="ARBA" id="ARBA00023077"/>
    </source>
</evidence>
<dbReference type="InterPro" id="IPR037066">
    <property type="entry name" value="Plug_dom_sf"/>
</dbReference>
<gene>
    <name evidence="15" type="ORF">ABSH63_02645</name>
</gene>
<evidence type="ECO:0000256" key="8">
    <source>
        <dbReference type="ARBA" id="ARBA00023136"/>
    </source>
</evidence>
<feature type="domain" description="TonB-dependent receptor plug" evidence="14">
    <location>
        <begin position="42"/>
        <end position="146"/>
    </location>
</feature>
<dbReference type="EMBL" id="JBEPIJ010000002">
    <property type="protein sequence ID" value="MES0872917.1"/>
    <property type="molecule type" value="Genomic_DNA"/>
</dbReference>
<keyword evidence="3 10" id="KW-1134">Transmembrane beta strand</keyword>
<evidence type="ECO:0000256" key="10">
    <source>
        <dbReference type="PROSITE-ProRule" id="PRU01360"/>
    </source>
</evidence>
<comment type="subcellular location">
    <subcellularLocation>
        <location evidence="1 10">Cell outer membrane</location>
        <topology evidence="1 10">Multi-pass membrane protein</topology>
    </subcellularLocation>
</comment>
<evidence type="ECO:0000313" key="15">
    <source>
        <dbReference type="EMBL" id="MES0872917.1"/>
    </source>
</evidence>
<keyword evidence="4 10" id="KW-0812">Transmembrane</keyword>
<keyword evidence="6" id="KW-0406">Ion transport</keyword>
<evidence type="ECO:0000256" key="4">
    <source>
        <dbReference type="ARBA" id="ARBA00022692"/>
    </source>
</evidence>
<evidence type="ECO:0000256" key="12">
    <source>
        <dbReference type="SAM" id="SignalP"/>
    </source>
</evidence>
<comment type="caution">
    <text evidence="15">The sequence shown here is derived from an EMBL/GenBank/DDBJ whole genome shotgun (WGS) entry which is preliminary data.</text>
</comment>
<organism evidence="15 16">
    <name type="scientific">Sinimarinibacterium thermocellulolyticum</name>
    <dbReference type="NCBI Taxonomy" id="3170016"/>
    <lineage>
        <taxon>Bacteria</taxon>
        <taxon>Pseudomonadati</taxon>
        <taxon>Pseudomonadota</taxon>
        <taxon>Gammaproteobacteria</taxon>
        <taxon>Nevskiales</taxon>
        <taxon>Nevskiaceae</taxon>
        <taxon>Sinimarinibacterium</taxon>
    </lineage>
</organism>
<evidence type="ECO:0000256" key="6">
    <source>
        <dbReference type="ARBA" id="ARBA00023065"/>
    </source>
</evidence>
<evidence type="ECO:0000256" key="2">
    <source>
        <dbReference type="ARBA" id="ARBA00022448"/>
    </source>
</evidence>
<keyword evidence="7 11" id="KW-0798">TonB box</keyword>
<keyword evidence="16" id="KW-1185">Reference proteome</keyword>
<name>A0ABV2A6N2_9GAMM</name>
<dbReference type="RefSeq" id="WP_352887203.1">
    <property type="nucleotide sequence ID" value="NZ_JBEPIJ010000002.1"/>
</dbReference>
<dbReference type="Pfam" id="PF00593">
    <property type="entry name" value="TonB_dep_Rec_b-barrel"/>
    <property type="match status" value="1"/>
</dbReference>
<evidence type="ECO:0000256" key="5">
    <source>
        <dbReference type="ARBA" id="ARBA00022729"/>
    </source>
</evidence>
<comment type="similarity">
    <text evidence="10 11">Belongs to the TonB-dependent receptor family.</text>
</comment>
<dbReference type="Gene3D" id="2.40.170.20">
    <property type="entry name" value="TonB-dependent receptor, beta-barrel domain"/>
    <property type="match status" value="1"/>
</dbReference>
<evidence type="ECO:0000259" key="14">
    <source>
        <dbReference type="Pfam" id="PF07715"/>
    </source>
</evidence>
<dbReference type="PANTHER" id="PTHR30069:SF53">
    <property type="entry name" value="COLICIN I RECEPTOR-RELATED"/>
    <property type="match status" value="1"/>
</dbReference>
<keyword evidence="5 12" id="KW-0732">Signal</keyword>
<protein>
    <submittedName>
        <fullName evidence="15">TonB-dependent receptor</fullName>
    </submittedName>
</protein>
<keyword evidence="8 10" id="KW-0472">Membrane</keyword>
<dbReference type="Gene3D" id="2.170.130.10">
    <property type="entry name" value="TonB-dependent receptor, plug domain"/>
    <property type="match status" value="1"/>
</dbReference>
<evidence type="ECO:0000256" key="11">
    <source>
        <dbReference type="RuleBase" id="RU003357"/>
    </source>
</evidence>
<keyword evidence="2 10" id="KW-0813">Transport</keyword>
<dbReference type="CDD" id="cd01347">
    <property type="entry name" value="ligand_gated_channel"/>
    <property type="match status" value="1"/>
</dbReference>
<evidence type="ECO:0000256" key="3">
    <source>
        <dbReference type="ARBA" id="ARBA00022452"/>
    </source>
</evidence>
<dbReference type="InterPro" id="IPR012910">
    <property type="entry name" value="Plug_dom"/>
</dbReference>
<reference evidence="15 16" key="1">
    <citation type="submission" date="2024-06" db="EMBL/GenBank/DDBJ databases">
        <authorList>
            <person name="Li Z."/>
            <person name="Jiang Y."/>
        </authorList>
    </citation>
    <scope>NUCLEOTIDE SEQUENCE [LARGE SCALE GENOMIC DNA]</scope>
    <source>
        <strain evidence="15 16">HSW-8</strain>
    </source>
</reference>
<feature type="chain" id="PRO_5046357125" evidence="12">
    <location>
        <begin position="19"/>
        <end position="603"/>
    </location>
</feature>
<keyword evidence="9 10" id="KW-0998">Cell outer membrane</keyword>
<feature type="signal peptide" evidence="12">
    <location>
        <begin position="1"/>
        <end position="18"/>
    </location>
</feature>
<dbReference type="SUPFAM" id="SSF56935">
    <property type="entry name" value="Porins"/>
    <property type="match status" value="1"/>
</dbReference>
<evidence type="ECO:0000256" key="9">
    <source>
        <dbReference type="ARBA" id="ARBA00023237"/>
    </source>
</evidence>
<evidence type="ECO:0000313" key="16">
    <source>
        <dbReference type="Proteomes" id="UP001465331"/>
    </source>
</evidence>
<dbReference type="PROSITE" id="PS52016">
    <property type="entry name" value="TONB_DEPENDENT_REC_3"/>
    <property type="match status" value="1"/>
</dbReference>
<accession>A0ABV2A6N2</accession>
<dbReference type="PANTHER" id="PTHR30069">
    <property type="entry name" value="TONB-DEPENDENT OUTER MEMBRANE RECEPTOR"/>
    <property type="match status" value="1"/>
</dbReference>
<proteinExistence type="inferred from homology"/>
<dbReference type="Proteomes" id="UP001465331">
    <property type="component" value="Unassembled WGS sequence"/>
</dbReference>
<feature type="domain" description="TonB-dependent receptor-like beta-barrel" evidence="13">
    <location>
        <begin position="185"/>
        <end position="577"/>
    </location>
</feature>
<dbReference type="InterPro" id="IPR000531">
    <property type="entry name" value="Beta-barrel_TonB"/>
</dbReference>
<dbReference type="InterPro" id="IPR036942">
    <property type="entry name" value="Beta-barrel_TonB_sf"/>
</dbReference>